<dbReference type="InterPro" id="IPR005019">
    <property type="entry name" value="Adenine_glyco"/>
</dbReference>
<dbReference type="InterPro" id="IPR052891">
    <property type="entry name" value="DNA-3mA_glycosylase"/>
</dbReference>
<proteinExistence type="predicted"/>
<dbReference type="Pfam" id="PF03352">
    <property type="entry name" value="Adenine_glyco"/>
    <property type="match status" value="1"/>
</dbReference>
<dbReference type="EMBL" id="CP091244">
    <property type="protein sequence ID" value="UJS24694.1"/>
    <property type="molecule type" value="Genomic_DNA"/>
</dbReference>
<reference evidence="1" key="1">
    <citation type="journal article" date="2022" name="Microorganisms">
        <title>Two New Species of Filamentous Sulfur Bacteria of the Genus Thiothrix, Thiothrix winogradskyi sp. nov. and 'Candidatus Thiothrix sulfatifontis' sp. nov.</title>
        <authorList>
            <person name="Ravin N.V."/>
            <person name="Rossetti S."/>
            <person name="Beletsky A.V."/>
            <person name="Kadnikov V.V."/>
            <person name="Rudenko T.S."/>
            <person name="Smolyakov D.D."/>
            <person name="Moskvitina M.I."/>
            <person name="Gureeva M.V."/>
            <person name="Mardanov A.V."/>
            <person name="Grabovich M.Y."/>
        </authorList>
    </citation>
    <scope>NUCLEOTIDE SEQUENCE</scope>
    <source>
        <strain evidence="1">CT3</strain>
    </source>
</reference>
<accession>A0ABY3SZN4</accession>
<dbReference type="Proteomes" id="UP001054801">
    <property type="component" value="Chromosome"/>
</dbReference>
<evidence type="ECO:0000313" key="2">
    <source>
        <dbReference type="Proteomes" id="UP001054801"/>
    </source>
</evidence>
<gene>
    <name evidence="1" type="ORF">L2Y54_01275</name>
</gene>
<keyword evidence="2" id="KW-1185">Reference proteome</keyword>
<dbReference type="PANTHER" id="PTHR30037:SF4">
    <property type="entry name" value="DNA-3-METHYLADENINE GLYCOSYLASE I"/>
    <property type="match status" value="1"/>
</dbReference>
<sequence>MNNVTHDTTLCRCAWVDLSKPDYVAYHDEEWGVPVHDDRKLFEFIVLESAQAGLSWYTILRKRENYRKAFDDFDPEKIALYDAAKVEELLGNAGIIRNRLKVLATINNAQRFLAVQAEFGSFDAYLWQFVGGKPIVNHRKTLAEYTTTTPESDAMSKDLKKRGFKFMGSTVCYAHMQATGMVNDHMLDCFRRNEEPEMDTIGITLTDTLAPRKKLPV</sequence>
<dbReference type="RefSeq" id="WP_236499346.1">
    <property type="nucleotide sequence ID" value="NZ_CP091244.1"/>
</dbReference>
<name>A0ABY3SZN4_9GAMM</name>
<dbReference type="PANTHER" id="PTHR30037">
    <property type="entry name" value="DNA-3-METHYLADENINE GLYCOSYLASE 1"/>
    <property type="match status" value="1"/>
</dbReference>
<dbReference type="Gene3D" id="1.10.340.30">
    <property type="entry name" value="Hypothetical protein, domain 2"/>
    <property type="match status" value="1"/>
</dbReference>
<dbReference type="InterPro" id="IPR011257">
    <property type="entry name" value="DNA_glycosylase"/>
</dbReference>
<organism evidence="1 2">
    <name type="scientific">Thiothrix winogradskyi</name>
    <dbReference type="NCBI Taxonomy" id="96472"/>
    <lineage>
        <taxon>Bacteria</taxon>
        <taxon>Pseudomonadati</taxon>
        <taxon>Pseudomonadota</taxon>
        <taxon>Gammaproteobacteria</taxon>
        <taxon>Thiotrichales</taxon>
        <taxon>Thiotrichaceae</taxon>
        <taxon>Thiothrix</taxon>
    </lineage>
</organism>
<dbReference type="NCBIfam" id="TIGR00624">
    <property type="entry name" value="tag"/>
    <property type="match status" value="1"/>
</dbReference>
<dbReference type="InterPro" id="IPR004597">
    <property type="entry name" value="Tag"/>
</dbReference>
<protein>
    <submittedName>
        <fullName evidence="1">DNA-3-methyladenine glycosylase I</fullName>
    </submittedName>
</protein>
<dbReference type="SUPFAM" id="SSF48150">
    <property type="entry name" value="DNA-glycosylase"/>
    <property type="match status" value="1"/>
</dbReference>
<evidence type="ECO:0000313" key="1">
    <source>
        <dbReference type="EMBL" id="UJS24694.1"/>
    </source>
</evidence>